<accession>A0A1I6I6V3</accession>
<dbReference type="Proteomes" id="UP000199462">
    <property type="component" value="Unassembled WGS sequence"/>
</dbReference>
<evidence type="ECO:0000259" key="2">
    <source>
        <dbReference type="Pfam" id="PF13290"/>
    </source>
</evidence>
<dbReference type="STRING" id="440514.SAMN04488010_1209"/>
<feature type="signal peptide" evidence="1">
    <location>
        <begin position="1"/>
        <end position="27"/>
    </location>
</feature>
<evidence type="ECO:0000313" key="4">
    <source>
        <dbReference type="Proteomes" id="UP000199462"/>
    </source>
</evidence>
<feature type="chain" id="PRO_5011745453" evidence="1">
    <location>
        <begin position="28"/>
        <end position="268"/>
    </location>
</feature>
<dbReference type="EMBL" id="FOYX01000001">
    <property type="protein sequence ID" value="SFR62384.1"/>
    <property type="molecule type" value="Genomic_DNA"/>
</dbReference>
<evidence type="ECO:0000313" key="3">
    <source>
        <dbReference type="EMBL" id="SFR62384.1"/>
    </source>
</evidence>
<proteinExistence type="predicted"/>
<dbReference type="AlphaFoldDB" id="A0A1I6I6V3"/>
<dbReference type="InterPro" id="IPR059177">
    <property type="entry name" value="GH29D-like_dom"/>
</dbReference>
<sequence>MMKRTFYSLFAIIMLCQACISQNTVYASTDMFQLSDPRINVSAIFFESHTTVTINVDLANSVVKYAIDGSPVNQNSKVYTTPLKMTESAVVKAKVFHPDYLESQEVQIEVVKIANKRVIKEMVLSTKPNDRYPGLGSAGLMDFTKGSAQFGGDKQWMGFQTDTISAELKLDENVEISQVIISALTNQSNWIFAPGKIEVFDDGKIVGTTTYPKSDKETSNSATFLSVPLVKGNYDKLEVVVYPLKSIPEWHQGKGTTPWVFIDEIIIQ</sequence>
<name>A0A1I6I6V3_9FLAO</name>
<keyword evidence="1" id="KW-0732">Signal</keyword>
<protein>
    <submittedName>
        <fullName evidence="3">Chitobiase/beta-hexosaminidase C-terminal domain-containing protein</fullName>
    </submittedName>
</protein>
<keyword evidence="4" id="KW-1185">Reference proteome</keyword>
<dbReference type="RefSeq" id="WP_091902103.1">
    <property type="nucleotide sequence ID" value="NZ_FOYX01000001.1"/>
</dbReference>
<evidence type="ECO:0000256" key="1">
    <source>
        <dbReference type="SAM" id="SignalP"/>
    </source>
</evidence>
<dbReference type="Pfam" id="PF13290">
    <property type="entry name" value="CHB_HEX_C_1"/>
    <property type="match status" value="1"/>
</dbReference>
<feature type="domain" description="GH29D-like beta-sandwich" evidence="2">
    <location>
        <begin position="46"/>
        <end position="103"/>
    </location>
</feature>
<reference evidence="4" key="1">
    <citation type="submission" date="2016-10" db="EMBL/GenBank/DDBJ databases">
        <authorList>
            <person name="Varghese N."/>
            <person name="Submissions S."/>
        </authorList>
    </citation>
    <scope>NUCLEOTIDE SEQUENCE [LARGE SCALE GENOMIC DNA]</scope>
    <source>
        <strain evidence="4">DSM 19891</strain>
    </source>
</reference>
<gene>
    <name evidence="3" type="ORF">SAMN04488010_1209</name>
</gene>
<organism evidence="3 4">
    <name type="scientific">Maribacter stanieri</name>
    <dbReference type="NCBI Taxonomy" id="440514"/>
    <lineage>
        <taxon>Bacteria</taxon>
        <taxon>Pseudomonadati</taxon>
        <taxon>Bacteroidota</taxon>
        <taxon>Flavobacteriia</taxon>
        <taxon>Flavobacteriales</taxon>
        <taxon>Flavobacteriaceae</taxon>
        <taxon>Maribacter</taxon>
    </lineage>
</organism>